<dbReference type="RefSeq" id="WP_090932596.1">
    <property type="nucleotide sequence ID" value="NZ_FOTS01000003.1"/>
</dbReference>
<dbReference type="GO" id="GO:0046872">
    <property type="term" value="F:metal ion binding"/>
    <property type="evidence" value="ECO:0007669"/>
    <property type="project" value="UniProtKB-KW"/>
</dbReference>
<organism evidence="11 12">
    <name type="scientific">Pelosinus propionicus DSM 13327</name>
    <dbReference type="NCBI Taxonomy" id="1123291"/>
    <lineage>
        <taxon>Bacteria</taxon>
        <taxon>Bacillati</taxon>
        <taxon>Bacillota</taxon>
        <taxon>Negativicutes</taxon>
        <taxon>Selenomonadales</taxon>
        <taxon>Sporomusaceae</taxon>
        <taxon>Pelosinus</taxon>
    </lineage>
</organism>
<evidence type="ECO:0000256" key="8">
    <source>
        <dbReference type="ARBA" id="ARBA00023315"/>
    </source>
</evidence>
<evidence type="ECO:0000256" key="6">
    <source>
        <dbReference type="ARBA" id="ARBA00022723"/>
    </source>
</evidence>
<comment type="function">
    <text evidence="10">Involved in 1,2-propanediol (1,2-PD) degradation by catalyzing the conversion of propanoyl-CoA to propanoyl-phosphate.</text>
</comment>
<name>A0A1I4HBY0_9FIRM</name>
<dbReference type="InterPro" id="IPR008300">
    <property type="entry name" value="PTAC"/>
</dbReference>
<dbReference type="PANTHER" id="PTHR39453:SF1">
    <property type="entry name" value="PHOSPHATE PROPANOYLTRANSFERASE"/>
    <property type="match status" value="1"/>
</dbReference>
<dbReference type="Proteomes" id="UP000199520">
    <property type="component" value="Unassembled WGS sequence"/>
</dbReference>
<comment type="pathway">
    <text evidence="10">Polyol metabolism; 1,2-propanediol degradation.</text>
</comment>
<dbReference type="EMBL" id="FOTS01000003">
    <property type="protein sequence ID" value="SFL39778.1"/>
    <property type="molecule type" value="Genomic_DNA"/>
</dbReference>
<keyword evidence="12" id="KW-1185">Reference proteome</keyword>
<dbReference type="PANTHER" id="PTHR39453">
    <property type="entry name" value="PHOSPHATE PROPANOYLTRANSFERASE"/>
    <property type="match status" value="1"/>
</dbReference>
<protein>
    <recommendedName>
        <fullName evidence="4 10">Phosphate propanoyltransferase</fullName>
        <ecNumber evidence="3 10">2.3.1.222</ecNumber>
    </recommendedName>
</protein>
<accession>A0A1I4HBY0</accession>
<dbReference type="UniPathway" id="UPA00621"/>
<evidence type="ECO:0000256" key="10">
    <source>
        <dbReference type="PIRNR" id="PIRNR010130"/>
    </source>
</evidence>
<comment type="cofactor">
    <cofactor evidence="1">
        <name>Zn(2+)</name>
        <dbReference type="ChEBI" id="CHEBI:29105"/>
    </cofactor>
</comment>
<dbReference type="PIRSF" id="PIRSF010130">
    <property type="entry name" value="PduL"/>
    <property type="match status" value="1"/>
</dbReference>
<comment type="catalytic activity">
    <reaction evidence="9 10">
        <text>propanoyl-CoA + phosphate = propanoyl phosphate + CoA</text>
        <dbReference type="Rhea" id="RHEA:28046"/>
        <dbReference type="ChEBI" id="CHEBI:43474"/>
        <dbReference type="ChEBI" id="CHEBI:57287"/>
        <dbReference type="ChEBI" id="CHEBI:57392"/>
        <dbReference type="ChEBI" id="CHEBI:58933"/>
        <dbReference type="EC" id="2.3.1.222"/>
    </reaction>
</comment>
<keyword evidence="5 10" id="KW-0808">Transferase</keyword>
<evidence type="ECO:0000256" key="5">
    <source>
        <dbReference type="ARBA" id="ARBA00022679"/>
    </source>
</evidence>
<gene>
    <name evidence="11" type="ORF">SAMN04490355_1003128</name>
</gene>
<dbReference type="NCBIfam" id="NF011652">
    <property type="entry name" value="PRK15070.1"/>
    <property type="match status" value="1"/>
</dbReference>
<evidence type="ECO:0000313" key="12">
    <source>
        <dbReference type="Proteomes" id="UP000199520"/>
    </source>
</evidence>
<keyword evidence="6" id="KW-0479">Metal-binding</keyword>
<dbReference type="GO" id="GO:0016747">
    <property type="term" value="F:acyltransferase activity, transferring groups other than amino-acyl groups"/>
    <property type="evidence" value="ECO:0007669"/>
    <property type="project" value="InterPro"/>
</dbReference>
<dbReference type="EC" id="2.3.1.222" evidence="3 10"/>
<proteinExistence type="inferred from homology"/>
<evidence type="ECO:0000256" key="3">
    <source>
        <dbReference type="ARBA" id="ARBA00012206"/>
    </source>
</evidence>
<dbReference type="STRING" id="1123291.SAMN04490355_1003128"/>
<keyword evidence="7" id="KW-0862">Zinc</keyword>
<evidence type="ECO:0000256" key="7">
    <source>
        <dbReference type="ARBA" id="ARBA00022833"/>
    </source>
</evidence>
<dbReference type="OrthoDB" id="9784365at2"/>
<dbReference type="GO" id="GO:0051144">
    <property type="term" value="P:1,2-propanediol catabolic process"/>
    <property type="evidence" value="ECO:0007669"/>
    <property type="project" value="UniProtKB-UniPathway"/>
</dbReference>
<comment type="similarity">
    <text evidence="2 10">Belongs to the PduL family.</text>
</comment>
<sequence length="191" mass="20859">MLETKVPVGISARHIHVSQGDLDILYGEGYQLTVKKDLLQVGQFAANETVDLVTEKSSFKNVRILGPVRKQTQVEIALTDALKLKIGIPVRESGDTKGSAGITVVGPKGTVTLEEGVIAAGRHIHMSIDDAKKFGVQDNEIVKVRCDGERGLIFDNVLIRVHENFRLEMHIDTDEANAAMCKNGCTVEIIK</sequence>
<evidence type="ECO:0000313" key="11">
    <source>
        <dbReference type="EMBL" id="SFL39778.1"/>
    </source>
</evidence>
<evidence type="ECO:0000256" key="2">
    <source>
        <dbReference type="ARBA" id="ARBA00007342"/>
    </source>
</evidence>
<evidence type="ECO:0000256" key="1">
    <source>
        <dbReference type="ARBA" id="ARBA00001947"/>
    </source>
</evidence>
<keyword evidence="8 10" id="KW-0012">Acyltransferase</keyword>
<reference evidence="12" key="1">
    <citation type="submission" date="2016-10" db="EMBL/GenBank/DDBJ databases">
        <authorList>
            <person name="Varghese N."/>
            <person name="Submissions S."/>
        </authorList>
    </citation>
    <scope>NUCLEOTIDE SEQUENCE [LARGE SCALE GENOMIC DNA]</scope>
    <source>
        <strain evidence="12">DSM 13327</strain>
    </source>
</reference>
<dbReference type="Pfam" id="PF06130">
    <property type="entry name" value="PTAC"/>
    <property type="match status" value="1"/>
</dbReference>
<dbReference type="AlphaFoldDB" id="A0A1I4HBY0"/>
<evidence type="ECO:0000256" key="9">
    <source>
        <dbReference type="ARBA" id="ARBA00047589"/>
    </source>
</evidence>
<evidence type="ECO:0000256" key="4">
    <source>
        <dbReference type="ARBA" id="ARBA00020837"/>
    </source>
</evidence>